<reference evidence="4 5" key="1">
    <citation type="journal article" date="2018" name="Sci. Rep.">
        <title>Genomic signatures of local adaptation to the degree of environmental predictability in rotifers.</title>
        <authorList>
            <person name="Franch-Gras L."/>
            <person name="Hahn C."/>
            <person name="Garcia-Roger E.M."/>
            <person name="Carmona M.J."/>
            <person name="Serra M."/>
            <person name="Gomez A."/>
        </authorList>
    </citation>
    <scope>NUCLEOTIDE SEQUENCE [LARGE SCALE GENOMIC DNA]</scope>
    <source>
        <strain evidence="4">HYR1</strain>
    </source>
</reference>
<evidence type="ECO:0000313" key="5">
    <source>
        <dbReference type="Proteomes" id="UP000276133"/>
    </source>
</evidence>
<dbReference type="PANTHER" id="PTHR24198">
    <property type="entry name" value="ANKYRIN REPEAT AND PROTEIN KINASE DOMAIN-CONTAINING PROTEIN"/>
    <property type="match status" value="1"/>
</dbReference>
<evidence type="ECO:0000313" key="4">
    <source>
        <dbReference type="EMBL" id="RNA23121.1"/>
    </source>
</evidence>
<dbReference type="InterPro" id="IPR002110">
    <property type="entry name" value="Ankyrin_rpt"/>
</dbReference>
<evidence type="ECO:0000259" key="3">
    <source>
        <dbReference type="PROSITE" id="PS50225"/>
    </source>
</evidence>
<dbReference type="OrthoDB" id="19174at2759"/>
<dbReference type="SMART" id="SM00248">
    <property type="entry name" value="ANK"/>
    <property type="match status" value="4"/>
</dbReference>
<dbReference type="InterPro" id="IPR036770">
    <property type="entry name" value="Ankyrin_rpt-contain_sf"/>
</dbReference>
<dbReference type="EMBL" id="REGN01003348">
    <property type="protein sequence ID" value="RNA23121.1"/>
    <property type="molecule type" value="Genomic_DNA"/>
</dbReference>
<name>A0A3M7RHU3_BRAPC</name>
<dbReference type="SUPFAM" id="SSF48403">
    <property type="entry name" value="Ankyrin repeat"/>
    <property type="match status" value="1"/>
</dbReference>
<keyword evidence="1" id="KW-0677">Repeat</keyword>
<dbReference type="Pfam" id="PF12796">
    <property type="entry name" value="Ank_2"/>
    <property type="match status" value="1"/>
</dbReference>
<dbReference type="GO" id="GO:0000502">
    <property type="term" value="C:proteasome complex"/>
    <property type="evidence" value="ECO:0007669"/>
    <property type="project" value="UniProtKB-KW"/>
</dbReference>
<accession>A0A3M7RHU3</accession>
<keyword evidence="5" id="KW-1185">Reference proteome</keyword>
<dbReference type="PROSITE" id="PS50225">
    <property type="entry name" value="SOCS"/>
    <property type="match status" value="1"/>
</dbReference>
<keyword evidence="4" id="KW-0647">Proteasome</keyword>
<evidence type="ECO:0000256" key="2">
    <source>
        <dbReference type="ARBA" id="ARBA00023043"/>
    </source>
</evidence>
<dbReference type="Proteomes" id="UP000276133">
    <property type="component" value="Unassembled WGS sequence"/>
</dbReference>
<gene>
    <name evidence="4" type="ORF">BpHYR1_020209</name>
</gene>
<dbReference type="AlphaFoldDB" id="A0A3M7RHU3"/>
<feature type="domain" description="SOCS box" evidence="3">
    <location>
        <begin position="484"/>
        <end position="555"/>
    </location>
</feature>
<dbReference type="STRING" id="10195.A0A3M7RHU3"/>
<keyword evidence="2" id="KW-0040">ANK repeat</keyword>
<dbReference type="CDD" id="cd03716">
    <property type="entry name" value="SOCS_ASB_like"/>
    <property type="match status" value="1"/>
</dbReference>
<organism evidence="4 5">
    <name type="scientific">Brachionus plicatilis</name>
    <name type="common">Marine rotifer</name>
    <name type="synonym">Brachionus muelleri</name>
    <dbReference type="NCBI Taxonomy" id="10195"/>
    <lineage>
        <taxon>Eukaryota</taxon>
        <taxon>Metazoa</taxon>
        <taxon>Spiralia</taxon>
        <taxon>Gnathifera</taxon>
        <taxon>Rotifera</taxon>
        <taxon>Eurotatoria</taxon>
        <taxon>Monogononta</taxon>
        <taxon>Pseudotrocha</taxon>
        <taxon>Ploima</taxon>
        <taxon>Brachionidae</taxon>
        <taxon>Brachionus</taxon>
    </lineage>
</organism>
<dbReference type="Gene3D" id="1.25.40.20">
    <property type="entry name" value="Ankyrin repeat-containing domain"/>
    <property type="match status" value="1"/>
</dbReference>
<sequence length="555" mass="64873">MSNNRMPSTLPGTLNSLRMTYMNLFNQILDNSININCICKTTTKTVESGRSLDQVFDRNDFLSDSEDVEMESSSDPRTRLHDLDFESKSTNLNNICDLSCFESMRYIHFVLKNCFSDVNEENLAEKCDKFDQLWENFKFLAKNPTSCDYYGTTIFHYAAADNNYHLLKYSLRKYSEGVCCVDSKGMTPLMRAVQRNSFKCVEFLLNETKSDLNGSNQSTYTPLWFAVSNGYDPLTLLLLNFNANPCIVNKSIGTTSSTGYELMNQEDLSGVRETRNADSLTSLYLFSPLRASIVYSRHETMVNILKFNANVYEIFGSRASDPTLPKCSFAKSNEDYVNALKFFFRQFGNVAKEEEDSMPVVIHEKYLNILNEFVQDPNVYRRMFVEFVKYIIFKINSNLNLVDKLYEFLNRMDKNSVEHVMSVTRMFQEEANFDMEWRDYVDLVVDFMDSLNRFLSLDNGNMMSFSFHLNTGSGQNLRAYNHNLLRYSLILIERYFKPKSLMELCRFCIRKQVFKQIEQENMRYRQGFLKDDHLNKVLQSFPIPNQLKYFILYKN</sequence>
<comment type="caution">
    <text evidence="4">The sequence shown here is derived from an EMBL/GenBank/DDBJ whole genome shotgun (WGS) entry which is preliminary data.</text>
</comment>
<dbReference type="InterPro" id="IPR001496">
    <property type="entry name" value="SOCS_box"/>
</dbReference>
<evidence type="ECO:0000256" key="1">
    <source>
        <dbReference type="ARBA" id="ARBA00022737"/>
    </source>
</evidence>
<dbReference type="PANTHER" id="PTHR24198:SF165">
    <property type="entry name" value="ANKYRIN REPEAT-CONTAINING PROTEIN-RELATED"/>
    <property type="match status" value="1"/>
</dbReference>
<protein>
    <submittedName>
        <fullName evidence="4">26S proteasome non-ATPase regulatory subunit 10</fullName>
    </submittedName>
</protein>
<proteinExistence type="predicted"/>